<dbReference type="STRING" id="1824.SAMN05444423_103306"/>
<dbReference type="RefSeq" id="WP_019045119.1">
    <property type="nucleotide sequence ID" value="NZ_BAFO02000035.1"/>
</dbReference>
<dbReference type="InterPro" id="IPR009057">
    <property type="entry name" value="Homeodomain-like_sf"/>
</dbReference>
<dbReference type="SMART" id="SM00342">
    <property type="entry name" value="HTH_ARAC"/>
    <property type="match status" value="1"/>
</dbReference>
<dbReference type="PANTHER" id="PTHR46796:SF6">
    <property type="entry name" value="ARAC SUBFAMILY"/>
    <property type="match status" value="1"/>
</dbReference>
<proteinExistence type="predicted"/>
<evidence type="ECO:0000259" key="4">
    <source>
        <dbReference type="PROSITE" id="PS01124"/>
    </source>
</evidence>
<dbReference type="AlphaFoldDB" id="U5EBT3"/>
<feature type="domain" description="HTH araC/xylS-type" evidence="4">
    <location>
        <begin position="216"/>
        <end position="314"/>
    </location>
</feature>
<name>U5EBT3_NOCAS</name>
<evidence type="ECO:0000313" key="5">
    <source>
        <dbReference type="EMBL" id="GAD87582.1"/>
    </source>
</evidence>
<dbReference type="Gene3D" id="1.10.10.60">
    <property type="entry name" value="Homeodomain-like"/>
    <property type="match status" value="1"/>
</dbReference>
<dbReference type="InterPro" id="IPR035418">
    <property type="entry name" value="AraC-bd_2"/>
</dbReference>
<evidence type="ECO:0000256" key="1">
    <source>
        <dbReference type="ARBA" id="ARBA00023015"/>
    </source>
</evidence>
<dbReference type="InterPro" id="IPR018062">
    <property type="entry name" value="HTH_AraC-typ_CS"/>
</dbReference>
<dbReference type="PROSITE" id="PS00041">
    <property type="entry name" value="HTH_ARAC_FAMILY_1"/>
    <property type="match status" value="1"/>
</dbReference>
<keyword evidence="1" id="KW-0805">Transcription regulation</keyword>
<evidence type="ECO:0000256" key="3">
    <source>
        <dbReference type="ARBA" id="ARBA00023163"/>
    </source>
</evidence>
<dbReference type="Pfam" id="PF14525">
    <property type="entry name" value="AraC_binding_2"/>
    <property type="match status" value="1"/>
</dbReference>
<accession>U5EBT3</accession>
<protein>
    <submittedName>
        <fullName evidence="5">AraC family transcriptional regulator</fullName>
    </submittedName>
</protein>
<dbReference type="GO" id="GO:0043565">
    <property type="term" value="F:sequence-specific DNA binding"/>
    <property type="evidence" value="ECO:0007669"/>
    <property type="project" value="InterPro"/>
</dbReference>
<dbReference type="GO" id="GO:0003700">
    <property type="term" value="F:DNA-binding transcription factor activity"/>
    <property type="evidence" value="ECO:0007669"/>
    <property type="project" value="InterPro"/>
</dbReference>
<dbReference type="InterPro" id="IPR020449">
    <property type="entry name" value="Tscrpt_reg_AraC-type_HTH"/>
</dbReference>
<dbReference type="Proteomes" id="UP000017048">
    <property type="component" value="Unassembled WGS sequence"/>
</dbReference>
<comment type="caution">
    <text evidence="5">The sequence shown here is derived from an EMBL/GenBank/DDBJ whole genome shotgun (WGS) entry which is preliminary data.</text>
</comment>
<evidence type="ECO:0000313" key="6">
    <source>
        <dbReference type="Proteomes" id="UP000017048"/>
    </source>
</evidence>
<sequence>MNRRTTVAVRSTPDLSPRHVVEQWEAVMSRTYIPLAVSPHTAEGFRGRIVATEFDDLLVTSVQAGAQTVRRTPRLIGDATDRYILASIYQGGRGVMHQDGRVAHVRAGSMVFYDSAEPYRWEIDEEFDKVVVQVPIGALEAVGVRLAEMPTAIALAPDHPAAAVGAYLRGLARVQQDDPAVAVELARHGVGMVASALQLAAGSVPGGSSAAELTRARVLAFMRRRFADADLTVDTVASRFAISRRTLYRLFEGGESPARRLLRMRLEHACELLRDGRTRPIEEVAAAAGFAAERHFYRVFQAEFGMAPGEYRAGYAMCSGL</sequence>
<dbReference type="EMBL" id="BAFO02000035">
    <property type="protein sequence ID" value="GAD87582.1"/>
    <property type="molecule type" value="Genomic_DNA"/>
</dbReference>
<dbReference type="PRINTS" id="PR00032">
    <property type="entry name" value="HTHARAC"/>
</dbReference>
<dbReference type="Pfam" id="PF12833">
    <property type="entry name" value="HTH_18"/>
    <property type="match status" value="1"/>
</dbReference>
<dbReference type="InterPro" id="IPR050204">
    <property type="entry name" value="AraC_XylS_family_regulators"/>
</dbReference>
<dbReference type="InterPro" id="IPR018060">
    <property type="entry name" value="HTH_AraC"/>
</dbReference>
<organism evidence="5 6">
    <name type="scientific">Nocardia asteroides NBRC 15531</name>
    <dbReference type="NCBI Taxonomy" id="1110697"/>
    <lineage>
        <taxon>Bacteria</taxon>
        <taxon>Bacillati</taxon>
        <taxon>Actinomycetota</taxon>
        <taxon>Actinomycetes</taxon>
        <taxon>Mycobacteriales</taxon>
        <taxon>Nocardiaceae</taxon>
        <taxon>Nocardia</taxon>
    </lineage>
</organism>
<gene>
    <name evidence="5" type="ORF">NCAST_35_01050</name>
</gene>
<dbReference type="PANTHER" id="PTHR46796">
    <property type="entry name" value="HTH-TYPE TRANSCRIPTIONAL ACTIVATOR RHAS-RELATED"/>
    <property type="match status" value="1"/>
</dbReference>
<reference evidence="5 6" key="1">
    <citation type="journal article" date="2014" name="BMC Genomics">
        <title>Genome based analysis of type-I polyketide synthase and nonribosomal peptide synthetase gene clusters in seven strains of five representative Nocardia species.</title>
        <authorList>
            <person name="Komaki H."/>
            <person name="Ichikawa N."/>
            <person name="Hosoyama A."/>
            <person name="Takahashi-Nakaguchi A."/>
            <person name="Matsuzawa T."/>
            <person name="Suzuki K."/>
            <person name="Fujita N."/>
            <person name="Gonoi T."/>
        </authorList>
    </citation>
    <scope>NUCLEOTIDE SEQUENCE [LARGE SCALE GENOMIC DNA]</scope>
    <source>
        <strain evidence="5 6">NBRC 15531</strain>
    </source>
</reference>
<keyword evidence="6" id="KW-1185">Reference proteome</keyword>
<dbReference type="eggNOG" id="COG2207">
    <property type="taxonomic scope" value="Bacteria"/>
</dbReference>
<dbReference type="GeneID" id="91515231"/>
<keyword evidence="2" id="KW-0238">DNA-binding</keyword>
<evidence type="ECO:0000256" key="2">
    <source>
        <dbReference type="ARBA" id="ARBA00023125"/>
    </source>
</evidence>
<keyword evidence="3" id="KW-0804">Transcription</keyword>
<dbReference type="SUPFAM" id="SSF46689">
    <property type="entry name" value="Homeodomain-like"/>
    <property type="match status" value="1"/>
</dbReference>
<dbReference type="PROSITE" id="PS01124">
    <property type="entry name" value="HTH_ARAC_FAMILY_2"/>
    <property type="match status" value="1"/>
</dbReference>